<organism evidence="3 4">
    <name type="scientific">Alkalibacterium subtropicum</name>
    <dbReference type="NCBI Taxonomy" id="753702"/>
    <lineage>
        <taxon>Bacteria</taxon>
        <taxon>Bacillati</taxon>
        <taxon>Bacillota</taxon>
        <taxon>Bacilli</taxon>
        <taxon>Lactobacillales</taxon>
        <taxon>Carnobacteriaceae</taxon>
        <taxon>Alkalibacterium</taxon>
    </lineage>
</organism>
<dbReference type="CDD" id="cd06223">
    <property type="entry name" value="PRTases_typeI"/>
    <property type="match status" value="1"/>
</dbReference>
<proteinExistence type="inferred from homology"/>
<gene>
    <name evidence="3" type="ORF">SAMN04488102_104246</name>
</gene>
<dbReference type="Gene3D" id="3.40.50.2020">
    <property type="match status" value="1"/>
</dbReference>
<dbReference type="InterPro" id="IPR029057">
    <property type="entry name" value="PRTase-like"/>
</dbReference>
<dbReference type="PANTHER" id="PTHR47505">
    <property type="entry name" value="DNA UTILIZATION PROTEIN YHGH"/>
    <property type="match status" value="1"/>
</dbReference>
<dbReference type="SUPFAM" id="SSF53271">
    <property type="entry name" value="PRTase-like"/>
    <property type="match status" value="1"/>
</dbReference>
<evidence type="ECO:0000259" key="2">
    <source>
        <dbReference type="Pfam" id="PF00156"/>
    </source>
</evidence>
<name>A0A1I1I5T4_9LACT</name>
<dbReference type="Proteomes" id="UP000199612">
    <property type="component" value="Unassembled WGS sequence"/>
</dbReference>
<dbReference type="STRING" id="753702.SAMN04488102_104246"/>
<protein>
    <submittedName>
        <fullName evidence="3">Competence protein ComFC</fullName>
    </submittedName>
</protein>
<accession>A0A1I1I5T4</accession>
<dbReference type="OrthoDB" id="9779910at2"/>
<dbReference type="InterPro" id="IPR051910">
    <property type="entry name" value="ComF/GntX_DNA_util-trans"/>
</dbReference>
<dbReference type="InterPro" id="IPR000836">
    <property type="entry name" value="PRTase_dom"/>
</dbReference>
<feature type="domain" description="Phosphoribosyltransferase" evidence="2">
    <location>
        <begin position="167"/>
        <end position="228"/>
    </location>
</feature>
<evidence type="ECO:0000256" key="1">
    <source>
        <dbReference type="ARBA" id="ARBA00008007"/>
    </source>
</evidence>
<keyword evidence="4" id="KW-1185">Reference proteome</keyword>
<comment type="similarity">
    <text evidence="1">Belongs to the ComF/GntX family.</text>
</comment>
<evidence type="ECO:0000313" key="4">
    <source>
        <dbReference type="Proteomes" id="UP000199612"/>
    </source>
</evidence>
<sequence>MSRCLWCQGTVDMPMTFSQLFFEKPSEKRLCRLCNGLLAAVADSALKCARCCKISDKAQCEDCQNWQERYPDYPFMHKSLFYYNAFARDYMEKYKIMGDCELSLLFADELKGYFRPVLEHSVLVPIPITEQSQAARGFNQVELLLESAGLPYVKALNNVGEGEKQARKNRRERLRMTQPFTLEYPAVSRLEGASVILVDDLYTTGRTLFHAADALKSALPGRIQTFSLFR</sequence>
<dbReference type="EMBL" id="FOLT01000004">
    <property type="protein sequence ID" value="SFC29053.1"/>
    <property type="molecule type" value="Genomic_DNA"/>
</dbReference>
<dbReference type="AlphaFoldDB" id="A0A1I1I5T4"/>
<dbReference type="Pfam" id="PF00156">
    <property type="entry name" value="Pribosyltran"/>
    <property type="match status" value="1"/>
</dbReference>
<evidence type="ECO:0000313" key="3">
    <source>
        <dbReference type="EMBL" id="SFC29053.1"/>
    </source>
</evidence>
<dbReference type="PANTHER" id="PTHR47505:SF1">
    <property type="entry name" value="DNA UTILIZATION PROTEIN YHGH"/>
    <property type="match status" value="1"/>
</dbReference>
<reference evidence="4" key="1">
    <citation type="submission" date="2016-10" db="EMBL/GenBank/DDBJ databases">
        <authorList>
            <person name="Varghese N."/>
            <person name="Submissions S."/>
        </authorList>
    </citation>
    <scope>NUCLEOTIDE SEQUENCE [LARGE SCALE GENOMIC DNA]</scope>
    <source>
        <strain evidence="4">DSM 23664</strain>
    </source>
</reference>